<organism evidence="1 2">
    <name type="scientific">Brassica cretica</name>
    <name type="common">Mustard</name>
    <dbReference type="NCBI Taxonomy" id="69181"/>
    <lineage>
        <taxon>Eukaryota</taxon>
        <taxon>Viridiplantae</taxon>
        <taxon>Streptophyta</taxon>
        <taxon>Embryophyta</taxon>
        <taxon>Tracheophyta</taxon>
        <taxon>Spermatophyta</taxon>
        <taxon>Magnoliopsida</taxon>
        <taxon>eudicotyledons</taxon>
        <taxon>Gunneridae</taxon>
        <taxon>Pentapetalae</taxon>
        <taxon>rosids</taxon>
        <taxon>malvids</taxon>
        <taxon>Brassicales</taxon>
        <taxon>Brassicaceae</taxon>
        <taxon>Brassiceae</taxon>
        <taxon>Brassica</taxon>
    </lineage>
</organism>
<evidence type="ECO:0000313" key="1">
    <source>
        <dbReference type="EMBL" id="KAF2596310.1"/>
    </source>
</evidence>
<comment type="caution">
    <text evidence="1">The sequence shown here is derived from an EMBL/GenBank/DDBJ whole genome shotgun (WGS) entry which is preliminary data.</text>
</comment>
<dbReference type="GO" id="GO:0003676">
    <property type="term" value="F:nucleic acid binding"/>
    <property type="evidence" value="ECO:0007669"/>
    <property type="project" value="InterPro"/>
</dbReference>
<proteinExistence type="predicted"/>
<dbReference type="Proteomes" id="UP000712281">
    <property type="component" value="Unassembled WGS sequence"/>
</dbReference>
<dbReference type="InterPro" id="IPR036397">
    <property type="entry name" value="RNaseH_sf"/>
</dbReference>
<dbReference type="Gene3D" id="3.30.420.10">
    <property type="entry name" value="Ribonuclease H-like superfamily/Ribonuclease H"/>
    <property type="match status" value="1"/>
</dbReference>
<evidence type="ECO:0000313" key="2">
    <source>
        <dbReference type="Proteomes" id="UP000712281"/>
    </source>
</evidence>
<dbReference type="AlphaFoldDB" id="A0A3N6Q8K6"/>
<dbReference type="EMBL" id="QGKW02000717">
    <property type="protein sequence ID" value="KAF2596310.1"/>
    <property type="molecule type" value="Genomic_DNA"/>
</dbReference>
<accession>A0A3N6Q8K6</accession>
<reference evidence="1" key="1">
    <citation type="submission" date="2019-12" db="EMBL/GenBank/DDBJ databases">
        <title>Genome sequencing and annotation of Brassica cretica.</title>
        <authorList>
            <person name="Studholme D.J."/>
            <person name="Sarris P.F."/>
        </authorList>
    </citation>
    <scope>NUCLEOTIDE SEQUENCE</scope>
    <source>
        <strain evidence="1">PFS-001/15</strain>
        <tissue evidence="1">Leaf</tissue>
    </source>
</reference>
<protein>
    <submittedName>
        <fullName evidence="1">Uncharacterized protein</fullName>
    </submittedName>
</protein>
<sequence length="130" mass="14358">MHNRRCLEQRSTYAGLAWNFSGSSLGSLIQESWVQTSLDHLYNRKGASLAADPFDGSITHFSDLKVFSNNQMLVRAISDNNQSKEIIGIVKDIRLISSEFASISIAHISRSLSSDADRIAKDTLQVSVSL</sequence>
<name>A0A3N6Q8K6_BRACR</name>
<dbReference type="GO" id="GO:0004523">
    <property type="term" value="F:RNA-DNA hybrid ribonuclease activity"/>
    <property type="evidence" value="ECO:0007669"/>
    <property type="project" value="InterPro"/>
</dbReference>
<dbReference type="InterPro" id="IPR002156">
    <property type="entry name" value="RNaseH_domain"/>
</dbReference>
<dbReference type="Pfam" id="PF13456">
    <property type="entry name" value="RVT_3"/>
    <property type="match status" value="1"/>
</dbReference>
<gene>
    <name evidence="1" type="ORF">F2Q68_00009353</name>
</gene>